<dbReference type="PANTHER" id="PTHR21660:SF1">
    <property type="entry name" value="ACYL-COENZYME A THIOESTERASE 13"/>
    <property type="match status" value="1"/>
</dbReference>
<accession>A0A3T0KRD6</accession>
<sequence>MLVESMEDMRQIYENSPFNNFLGIKLEKFEEGSVVYSLKVTPAHLNVNQGVHGGVYFSILDSVMGATIRTVIKQSIVTVNVTINYFAPVKNGETMIARANVIQHGKSIMTAEGIIEDSNGQLLAKATGTFKRIRNR</sequence>
<dbReference type="InterPro" id="IPR039298">
    <property type="entry name" value="ACOT13"/>
</dbReference>
<protein>
    <submittedName>
        <fullName evidence="3">Phenylacetic acid degradation protein</fullName>
    </submittedName>
</protein>
<keyword evidence="2" id="KW-0378">Hydrolase</keyword>
<comment type="similarity">
    <text evidence="1">Belongs to the thioesterase PaaI family.</text>
</comment>
<evidence type="ECO:0000256" key="1">
    <source>
        <dbReference type="ARBA" id="ARBA00008324"/>
    </source>
</evidence>
<evidence type="ECO:0000313" key="3">
    <source>
        <dbReference type="EMBL" id="AZV42781.1"/>
    </source>
</evidence>
<proteinExistence type="inferred from homology"/>
<dbReference type="RefSeq" id="WP_252283396.1">
    <property type="nucleotide sequence ID" value="NZ_CP026095.1"/>
</dbReference>
<reference evidence="3 4" key="1">
    <citation type="submission" date="2018-01" db="EMBL/GenBank/DDBJ databases">
        <title>Bacillus asahii Genome sequencing and assembly.</title>
        <authorList>
            <person name="Jiang H."/>
            <person name="Feng Y."/>
            <person name="Zhao F."/>
            <person name="Lin X."/>
        </authorList>
    </citation>
    <scope>NUCLEOTIDE SEQUENCE [LARGE SCALE GENOMIC DNA]</scope>
    <source>
        <strain evidence="3 4">OM18</strain>
    </source>
</reference>
<dbReference type="NCBIfam" id="TIGR00369">
    <property type="entry name" value="unchar_dom_1"/>
    <property type="match status" value="1"/>
</dbReference>
<dbReference type="AlphaFoldDB" id="A0A3T0KRD6"/>
<dbReference type="InterPro" id="IPR006683">
    <property type="entry name" value="Thioestr_dom"/>
</dbReference>
<name>A0A3T0KRD6_9BACI</name>
<dbReference type="PANTHER" id="PTHR21660">
    <property type="entry name" value="THIOESTERASE SUPERFAMILY MEMBER-RELATED"/>
    <property type="match status" value="1"/>
</dbReference>
<dbReference type="Proteomes" id="UP000283095">
    <property type="component" value="Chromosome"/>
</dbReference>
<evidence type="ECO:0000256" key="2">
    <source>
        <dbReference type="ARBA" id="ARBA00022801"/>
    </source>
</evidence>
<dbReference type="Pfam" id="PF03061">
    <property type="entry name" value="4HBT"/>
    <property type="match status" value="1"/>
</dbReference>
<dbReference type="SUPFAM" id="SSF54637">
    <property type="entry name" value="Thioesterase/thiol ester dehydrase-isomerase"/>
    <property type="match status" value="1"/>
</dbReference>
<dbReference type="CDD" id="cd03443">
    <property type="entry name" value="PaaI_thioesterase"/>
    <property type="match status" value="1"/>
</dbReference>
<dbReference type="KEGG" id="pasa:BAOM_2172"/>
<organism evidence="3 4">
    <name type="scientific">Peribacillus asahii</name>
    <dbReference type="NCBI Taxonomy" id="228899"/>
    <lineage>
        <taxon>Bacteria</taxon>
        <taxon>Bacillati</taxon>
        <taxon>Bacillota</taxon>
        <taxon>Bacilli</taxon>
        <taxon>Bacillales</taxon>
        <taxon>Bacillaceae</taxon>
        <taxon>Peribacillus</taxon>
    </lineage>
</organism>
<dbReference type="Gene3D" id="3.10.129.10">
    <property type="entry name" value="Hotdog Thioesterase"/>
    <property type="match status" value="1"/>
</dbReference>
<dbReference type="InterPro" id="IPR003736">
    <property type="entry name" value="PAAI_dom"/>
</dbReference>
<dbReference type="GO" id="GO:0047617">
    <property type="term" value="F:fatty acyl-CoA hydrolase activity"/>
    <property type="evidence" value="ECO:0007669"/>
    <property type="project" value="InterPro"/>
</dbReference>
<gene>
    <name evidence="3" type="ORF">BAOM_2172</name>
</gene>
<dbReference type="InterPro" id="IPR029069">
    <property type="entry name" value="HotDog_dom_sf"/>
</dbReference>
<evidence type="ECO:0000313" key="4">
    <source>
        <dbReference type="Proteomes" id="UP000283095"/>
    </source>
</evidence>
<dbReference type="EMBL" id="CP026095">
    <property type="protein sequence ID" value="AZV42781.1"/>
    <property type="molecule type" value="Genomic_DNA"/>
</dbReference>